<gene>
    <name evidence="1" type="ORF">QGM71_16080</name>
</gene>
<dbReference type="PANTHER" id="PTHR43808">
    <property type="entry name" value="ACETYLORNITHINE DEACETYLASE"/>
    <property type="match status" value="1"/>
</dbReference>
<accession>A0ABU6KI57</accession>
<dbReference type="PIRSF" id="PIRSF010386">
    <property type="entry name" value="RocB"/>
    <property type="match status" value="1"/>
</dbReference>
<name>A0ABU6KI57_9BACI</name>
<proteinExistence type="predicted"/>
<dbReference type="SUPFAM" id="SSF53187">
    <property type="entry name" value="Zn-dependent exopeptidases"/>
    <property type="match status" value="1"/>
</dbReference>
<dbReference type="EMBL" id="JARZFX010000009">
    <property type="protein sequence ID" value="MEC5425007.1"/>
    <property type="molecule type" value="Genomic_DNA"/>
</dbReference>
<dbReference type="InterPro" id="IPR012166">
    <property type="entry name" value="Uncharacterised_RocB"/>
</dbReference>
<keyword evidence="2" id="KW-1185">Reference proteome</keyword>
<comment type="caution">
    <text evidence="1">The sequence shown here is derived from an EMBL/GenBank/DDBJ whole genome shotgun (WGS) entry which is preliminary data.</text>
</comment>
<dbReference type="PANTHER" id="PTHR43808:SF27">
    <property type="entry name" value="PROTEIN ROCB"/>
    <property type="match status" value="1"/>
</dbReference>
<dbReference type="InterPro" id="IPR050072">
    <property type="entry name" value="Peptidase_M20A"/>
</dbReference>
<dbReference type="Pfam" id="PF01546">
    <property type="entry name" value="Peptidase_M20"/>
    <property type="match status" value="1"/>
</dbReference>
<evidence type="ECO:0000313" key="1">
    <source>
        <dbReference type="EMBL" id="MEC5425007.1"/>
    </source>
</evidence>
<reference evidence="1 2" key="1">
    <citation type="journal article" date="2024" name="Int. J. Syst. Evol. Microbiol.">
        <title>Virgibacillus tibetensis sp. nov., isolated from salt lake on the Tibetan Plateau of China.</title>
        <authorList>
            <person name="Phurbu D."/>
            <person name="Liu Z.-X."/>
            <person name="Wang R."/>
            <person name="Zheng Y.-Y."/>
            <person name="Liu H.-C."/>
            <person name="Zhou Y.-G."/>
            <person name="Yu Y.-J."/>
            <person name="Li A.-H."/>
        </authorList>
    </citation>
    <scope>NUCLEOTIDE SEQUENCE [LARGE SCALE GENOMIC DNA]</scope>
    <source>
        <strain evidence="1 2">C22-A2</strain>
    </source>
</reference>
<organism evidence="1 2">
    <name type="scientific">Virgibacillus tibetensis</name>
    <dbReference type="NCBI Taxonomy" id="3042313"/>
    <lineage>
        <taxon>Bacteria</taxon>
        <taxon>Bacillati</taxon>
        <taxon>Bacillota</taxon>
        <taxon>Bacilli</taxon>
        <taxon>Bacillales</taxon>
        <taxon>Bacillaceae</taxon>
        <taxon>Virgibacillus</taxon>
    </lineage>
</organism>
<dbReference type="Gene3D" id="3.40.630.10">
    <property type="entry name" value="Zn peptidases"/>
    <property type="match status" value="1"/>
</dbReference>
<dbReference type="RefSeq" id="WP_327608561.1">
    <property type="nucleotide sequence ID" value="NZ_JARZFX010000009.1"/>
</dbReference>
<protein>
    <submittedName>
        <fullName evidence="1">M20/M25/M40 family metallo-hydrolase</fullName>
    </submittedName>
</protein>
<sequence>MQYEKGLLACREEIRDLTKKLVSIESIVNTEGEKEIARSIFELVSTFPYFEANPSHVTCEQTTKDEVERFNVLAFVNGTKGNSNRTVILMGHMDTVGVDDFNQLRDYAFLPDDWKEVLKNEDIPDTARKQLESGDWMFGRGALDMKSGLASNLFLLKYYAANPDELEGNIVFLAECDEEDGSHGILSALKILKRWKEEYRFNYVAAINSDFVSPRFEGDPNRYIYKGTAGKLLPSFLVTGAETHVGTCFEGLDPNYIAAELTKQINYNPDLCNEAHGEITVPPVALKQTDLKPTYTVQTALSAYTYYNFFIHSWSPKEVLDLLRGQAEIAFQNALSAFEERHRRFCELSNQTYQALPWEPRVIIYEEMEQMLIKAHGEEFTAYMTTFKEDLLKDETLDTRMYAASVVEEAWKWMEDKNPTIILFYSSLYSPRIEITGKTAEEEILIDALDQAVEEIQPVYEHPIVVKNFFPYISDMSFVALSDDTEGIEAVAKNNPGWGTKHFVNYQDIRDINVPVINIGPYGSDAHKKLELLEMTYSFEVVPNLTRLVIQKVLNSKSDREEIVS</sequence>
<evidence type="ECO:0000313" key="2">
    <source>
        <dbReference type="Proteomes" id="UP001335737"/>
    </source>
</evidence>
<dbReference type="InterPro" id="IPR002933">
    <property type="entry name" value="Peptidase_M20"/>
</dbReference>
<dbReference type="Proteomes" id="UP001335737">
    <property type="component" value="Unassembled WGS sequence"/>
</dbReference>